<evidence type="ECO:0000313" key="3">
    <source>
        <dbReference type="Proteomes" id="UP000028194"/>
    </source>
</evidence>
<dbReference type="Pfam" id="PF02602">
    <property type="entry name" value="HEM4"/>
    <property type="match status" value="1"/>
</dbReference>
<dbReference type="CDD" id="cd06578">
    <property type="entry name" value="HemD"/>
    <property type="match status" value="1"/>
</dbReference>
<dbReference type="Gene3D" id="3.40.50.10090">
    <property type="match status" value="2"/>
</dbReference>
<dbReference type="KEGG" id="nev:NTE_01010"/>
<dbReference type="EC" id="2.1.1.107" evidence="2"/>
<dbReference type="HOGENOM" id="CLU_011276_9_5_2"/>
<dbReference type="InterPro" id="IPR039793">
    <property type="entry name" value="UROS/Hem4"/>
</dbReference>
<dbReference type="GO" id="GO:0004852">
    <property type="term" value="F:uroporphyrinogen-III synthase activity"/>
    <property type="evidence" value="ECO:0007669"/>
    <property type="project" value="UniProtKB-EC"/>
</dbReference>
<keyword evidence="2" id="KW-0489">Methyltransferase</keyword>
<dbReference type="Proteomes" id="UP000028194">
    <property type="component" value="Chromosome"/>
</dbReference>
<dbReference type="GeneID" id="41596834"/>
<dbReference type="EC" id="4.2.1.75" evidence="2"/>
<dbReference type="EMBL" id="CP007174">
    <property type="protein sequence ID" value="AIF83084.1"/>
    <property type="molecule type" value="Genomic_DNA"/>
</dbReference>
<evidence type="ECO:0000259" key="1">
    <source>
        <dbReference type="Pfam" id="PF02602"/>
    </source>
</evidence>
<name>A0A075MUV9_9ARCH</name>
<reference evidence="2 3" key="1">
    <citation type="journal article" date="2014" name="PLoS ONE">
        <title>Genome Sequence of Candidatus Nitrososphaera evergladensis from Group I.1b Enriched from Everglades Soil Reveals Novel Genomic Features of the Ammonia-Oxidizing Archaea.</title>
        <authorList>
            <person name="Zhalnina K.V."/>
            <person name="Dias R."/>
            <person name="Leonard M.T."/>
            <person name="Dorr de Quadros P."/>
            <person name="Camargo F.A."/>
            <person name="Drew J.C."/>
            <person name="Farmerie W.G."/>
            <person name="Daroub S.H."/>
            <person name="Triplett E.W."/>
        </authorList>
    </citation>
    <scope>NUCLEOTIDE SEQUENCE [LARGE SCALE GENOMIC DNA]</scope>
    <source>
        <strain evidence="2 3">SR1</strain>
    </source>
</reference>
<dbReference type="OrthoDB" id="15395at2157"/>
<dbReference type="InterPro" id="IPR003754">
    <property type="entry name" value="4pyrrol_synth_uPrphyn_synth"/>
</dbReference>
<dbReference type="PANTHER" id="PTHR40082:SF1">
    <property type="entry name" value="BLR5956 PROTEIN"/>
    <property type="match status" value="1"/>
</dbReference>
<keyword evidence="3" id="KW-1185">Reference proteome</keyword>
<dbReference type="SUPFAM" id="SSF69618">
    <property type="entry name" value="HemD-like"/>
    <property type="match status" value="1"/>
</dbReference>
<dbReference type="RefSeq" id="WP_148699918.1">
    <property type="nucleotide sequence ID" value="NZ_CP007174.1"/>
</dbReference>
<dbReference type="GO" id="GO:0032259">
    <property type="term" value="P:methylation"/>
    <property type="evidence" value="ECO:0007669"/>
    <property type="project" value="UniProtKB-KW"/>
</dbReference>
<keyword evidence="2" id="KW-0456">Lyase</keyword>
<gene>
    <name evidence="2" type="ORF">NTE_01010</name>
</gene>
<dbReference type="eggNOG" id="arCOG02048">
    <property type="taxonomic scope" value="Archaea"/>
</dbReference>
<dbReference type="GO" id="GO:0004851">
    <property type="term" value="F:uroporphyrin-III C-methyltransferase activity"/>
    <property type="evidence" value="ECO:0007669"/>
    <property type="project" value="UniProtKB-EC"/>
</dbReference>
<feature type="domain" description="Tetrapyrrole biosynthesis uroporphyrinogen III synthase" evidence="1">
    <location>
        <begin position="20"/>
        <end position="258"/>
    </location>
</feature>
<sequence length="271" mass="29704">MPSLEGKVLAITRGKKEAAEFSRLVKKEGGKAIPVQAIEIVPEGRKAVAHFLKLLEEKQHDYCAFMSAQAVAVLFDLGGKGKVASALKSTKVIAVGPKTKKELERRGVRVGMMPDSFSSIGLAKMLSRDSERGKKKIIIPRSAEAGSSNYATKALLDLGMSVDEVFMYTVRTAKITLAWKRFHRMLLDKKIDAIVFTSASNVRSFFEIVDALGGSDDGRKIDRLVQAVVSIGPFTSAELKRRKVRHYEAKDHTVEGTVQAAKKLLIATTSR</sequence>
<dbReference type="AlphaFoldDB" id="A0A075MUV9"/>
<protein>
    <submittedName>
        <fullName evidence="2">Uroporphyrinogen-III synthase</fullName>
        <ecNumber evidence="2">2.1.1.107</ecNumber>
        <ecNumber evidence="2">4.2.1.75</ecNumber>
    </submittedName>
</protein>
<evidence type="ECO:0000313" key="2">
    <source>
        <dbReference type="EMBL" id="AIF83084.1"/>
    </source>
</evidence>
<dbReference type="InterPro" id="IPR036108">
    <property type="entry name" value="4pyrrol_syn_uPrphyn_synt_sf"/>
</dbReference>
<keyword evidence="2" id="KW-0808">Transferase</keyword>
<dbReference type="GO" id="GO:0006780">
    <property type="term" value="P:uroporphyrinogen III biosynthetic process"/>
    <property type="evidence" value="ECO:0007669"/>
    <property type="project" value="InterPro"/>
</dbReference>
<accession>A0A075MUV9</accession>
<dbReference type="PANTHER" id="PTHR40082">
    <property type="entry name" value="BLR5956 PROTEIN"/>
    <property type="match status" value="1"/>
</dbReference>
<proteinExistence type="predicted"/>
<organism evidence="2 3">
    <name type="scientific">Candidatus Nitrososphaera evergladensis SR1</name>
    <dbReference type="NCBI Taxonomy" id="1459636"/>
    <lineage>
        <taxon>Archaea</taxon>
        <taxon>Nitrososphaerota</taxon>
        <taxon>Nitrososphaeria</taxon>
        <taxon>Nitrososphaerales</taxon>
        <taxon>Nitrososphaeraceae</taxon>
        <taxon>Nitrososphaera</taxon>
    </lineage>
</organism>
<dbReference type="STRING" id="1459636.NTE_01010"/>